<evidence type="ECO:0000313" key="7">
    <source>
        <dbReference type="Proteomes" id="UP000245622"/>
    </source>
</evidence>
<protein>
    <submittedName>
        <fullName evidence="6">4-Hydroxy-2-oxoglutarate aldolase / 2-dehydro-3-deoxyphosphogluconate aldolase</fullName>
        <ecNumber evidence="6">4.1.2.14</ecNumber>
    </submittedName>
</protein>
<evidence type="ECO:0000256" key="1">
    <source>
        <dbReference type="ARBA" id="ARBA00004761"/>
    </source>
</evidence>
<comment type="subunit">
    <text evidence="3">Homotrimer.</text>
</comment>
<dbReference type="Proteomes" id="UP000245622">
    <property type="component" value="Chromosome 1"/>
</dbReference>
<comment type="pathway">
    <text evidence="1">Carbohydrate acid metabolism.</text>
</comment>
<evidence type="ECO:0000256" key="5">
    <source>
        <dbReference type="ARBA" id="ARBA00023277"/>
    </source>
</evidence>
<dbReference type="CDD" id="cd00452">
    <property type="entry name" value="KDPG_aldolase"/>
    <property type="match status" value="1"/>
</dbReference>
<evidence type="ECO:0000256" key="3">
    <source>
        <dbReference type="ARBA" id="ARBA00011233"/>
    </source>
</evidence>
<dbReference type="GeneID" id="82206274"/>
<name>A0A1V1I3Q8_9FIRM</name>
<keyword evidence="4 6" id="KW-0456">Lyase</keyword>
<dbReference type="SUPFAM" id="SSF51569">
    <property type="entry name" value="Aldolase"/>
    <property type="match status" value="1"/>
</dbReference>
<evidence type="ECO:0000313" key="6">
    <source>
        <dbReference type="EMBL" id="CED94848.1"/>
    </source>
</evidence>
<evidence type="ECO:0000256" key="2">
    <source>
        <dbReference type="ARBA" id="ARBA00006906"/>
    </source>
</evidence>
<dbReference type="PANTHER" id="PTHR30246:SF1">
    <property type="entry name" value="2-DEHYDRO-3-DEOXY-6-PHOSPHOGALACTONATE ALDOLASE-RELATED"/>
    <property type="match status" value="1"/>
</dbReference>
<evidence type="ECO:0000256" key="4">
    <source>
        <dbReference type="ARBA" id="ARBA00023239"/>
    </source>
</evidence>
<keyword evidence="5" id="KW-0119">Carbohydrate metabolism</keyword>
<dbReference type="GO" id="GO:0008675">
    <property type="term" value="F:2-dehydro-3-deoxy-phosphogluconate aldolase activity"/>
    <property type="evidence" value="ECO:0007669"/>
    <property type="project" value="UniProtKB-EC"/>
</dbReference>
<dbReference type="InterPro" id="IPR000887">
    <property type="entry name" value="Aldlse_KDPG_KHG"/>
</dbReference>
<dbReference type="EMBL" id="LN555523">
    <property type="protein sequence ID" value="CED94848.1"/>
    <property type="molecule type" value="Genomic_DNA"/>
</dbReference>
<comment type="similarity">
    <text evidence="2">Belongs to the KHG/KDPG aldolase family.</text>
</comment>
<gene>
    <name evidence="6" type="ORF">CRIB_2247</name>
</gene>
<keyword evidence="7" id="KW-1185">Reference proteome</keyword>
<dbReference type="NCBIfam" id="NF005119">
    <property type="entry name" value="PRK06552.1"/>
    <property type="match status" value="1"/>
</dbReference>
<dbReference type="AlphaFoldDB" id="A0A1V1I3Q8"/>
<reference evidence="6 7" key="1">
    <citation type="submission" date="2014-04" db="EMBL/GenBank/DDBJ databases">
        <authorList>
            <person name="Hornung B.V."/>
        </authorList>
    </citation>
    <scope>NUCLEOTIDE SEQUENCE [LARGE SCALE GENOMIC DNA]</scope>
    <source>
        <strain evidence="6 7">CRIB</strain>
    </source>
</reference>
<dbReference type="NCBIfam" id="TIGR01182">
    <property type="entry name" value="eda"/>
    <property type="match status" value="1"/>
</dbReference>
<dbReference type="PANTHER" id="PTHR30246">
    <property type="entry name" value="2-KETO-3-DEOXY-6-PHOSPHOGLUCONATE ALDOLASE"/>
    <property type="match status" value="1"/>
</dbReference>
<dbReference type="RefSeq" id="WP_243633525.1">
    <property type="nucleotide sequence ID" value="NZ_LN555523.1"/>
</dbReference>
<dbReference type="EC" id="4.1.2.14" evidence="6"/>
<accession>A0A1V1I3Q8</accession>
<organism evidence="6 7">
    <name type="scientific">Romboutsia ilealis</name>
    <dbReference type="NCBI Taxonomy" id="1115758"/>
    <lineage>
        <taxon>Bacteria</taxon>
        <taxon>Bacillati</taxon>
        <taxon>Bacillota</taxon>
        <taxon>Clostridia</taxon>
        <taxon>Peptostreptococcales</taxon>
        <taxon>Peptostreptococcaceae</taxon>
        <taxon>Romboutsia</taxon>
    </lineage>
</organism>
<dbReference type="InterPro" id="IPR013785">
    <property type="entry name" value="Aldolase_TIM"/>
</dbReference>
<dbReference type="Gene3D" id="3.20.20.70">
    <property type="entry name" value="Aldolase class I"/>
    <property type="match status" value="1"/>
</dbReference>
<sequence length="203" mass="21701">MLNKIKNEGVVAVIRAKDHEEALGYINACLNGGVKAIELTYTIPNVVELIKHVSENYKDALVGVGSVLNGKMAKDAIEAGAAYVVSPGFSDEVNTVCQEMNTLYLPGCMTVTEVMNALEKGNKMVKLFPGEVFGPKYVKAVKAPIPHVEIMPTGGVSIDNVEEWFKMGVSCVGVGSSLLGAGSLEDIENLAKEFKNKIAKIRG</sequence>
<proteinExistence type="inferred from homology"/>
<dbReference type="KEGG" id="ril:CRIB_2247"/>
<dbReference type="Pfam" id="PF01081">
    <property type="entry name" value="Aldolase"/>
    <property type="match status" value="1"/>
</dbReference>